<dbReference type="Pfam" id="PF10589">
    <property type="entry name" value="NADH_4Fe-4S"/>
    <property type="match status" value="1"/>
</dbReference>
<keyword evidence="3" id="KW-0479">Metal-binding</keyword>
<reference evidence="7" key="1">
    <citation type="journal article" date="2014" name="Front. Microbiol.">
        <title>High frequency of phylogenetically diverse reductive dehalogenase-homologous genes in deep subseafloor sedimentary metagenomes.</title>
        <authorList>
            <person name="Kawai M."/>
            <person name="Futagami T."/>
            <person name="Toyoda A."/>
            <person name="Takaki Y."/>
            <person name="Nishi S."/>
            <person name="Hori S."/>
            <person name="Arai W."/>
            <person name="Tsubouchi T."/>
            <person name="Morono Y."/>
            <person name="Uchiyama I."/>
            <person name="Ito T."/>
            <person name="Fujiyama A."/>
            <person name="Inagaki F."/>
            <person name="Takami H."/>
        </authorList>
    </citation>
    <scope>NUCLEOTIDE SEQUENCE</scope>
    <source>
        <strain evidence="7">Expedition CK06-06</strain>
    </source>
</reference>
<sequence>FIYIRAEYPLAIERLKVALEQAEKVQLLGDAILGSGFSFHVEIVQGAGAFVSGAETALMMAVEGKRSMPRPRPPFPTESGLWGKPTLVNNVKTYAYVPLILGHGADWFSDIGTENSKGTAVFALAGKMVNTGLAEVAMGTTLHELIFDIGGGMWGDKRFKAVQIGGPSGGCLPESMLPTPVDFDSLREAGAIMGSGGVIAMDEDNCMVDTAKFFLDFIQKESCGKCSTCRLGTKQLLDILEDITAGKGKMEDIDSLLELGEDVKDGSLCGLGKTASNPALTTIRYFRDEYEAHILEKRCPARVCKELTAYYIIPEKCERGCEHCVLACPAEAISSNKKGIKVIDQTKCTKCGSCELVCPPEYNAVVRLSPVNLVPSSEVAKPKRRKTGGKAK</sequence>
<evidence type="ECO:0000256" key="4">
    <source>
        <dbReference type="ARBA" id="ARBA00023004"/>
    </source>
</evidence>
<keyword evidence="5" id="KW-0411">Iron-sulfur</keyword>
<dbReference type="GO" id="GO:0051539">
    <property type="term" value="F:4 iron, 4 sulfur cluster binding"/>
    <property type="evidence" value="ECO:0007669"/>
    <property type="project" value="UniProtKB-KW"/>
</dbReference>
<dbReference type="InterPro" id="IPR019575">
    <property type="entry name" value="Nuop51_4Fe4S-bd"/>
</dbReference>
<comment type="caution">
    <text evidence="7">The sequence shown here is derived from an EMBL/GenBank/DDBJ whole genome shotgun (WGS) entry which is preliminary data.</text>
</comment>
<evidence type="ECO:0000259" key="6">
    <source>
        <dbReference type="PROSITE" id="PS51379"/>
    </source>
</evidence>
<dbReference type="SUPFAM" id="SSF142019">
    <property type="entry name" value="Nqo1 FMN-binding domain-like"/>
    <property type="match status" value="1"/>
</dbReference>
<dbReference type="InterPro" id="IPR037225">
    <property type="entry name" value="Nuo51_FMN-bd_sf"/>
</dbReference>
<keyword evidence="4" id="KW-0408">Iron</keyword>
<dbReference type="PROSITE" id="PS00198">
    <property type="entry name" value="4FE4S_FER_1"/>
    <property type="match status" value="1"/>
</dbReference>
<dbReference type="SUPFAM" id="SSF142984">
    <property type="entry name" value="Nqo1 middle domain-like"/>
    <property type="match status" value="1"/>
</dbReference>
<dbReference type="InterPro" id="IPR011538">
    <property type="entry name" value="Nuo51_FMN-bd"/>
</dbReference>
<dbReference type="SUPFAM" id="SSF140490">
    <property type="entry name" value="Nqo1C-terminal domain-like"/>
    <property type="match status" value="1"/>
</dbReference>
<dbReference type="InterPro" id="IPR017896">
    <property type="entry name" value="4Fe4S_Fe-S-bd"/>
</dbReference>
<dbReference type="Gene3D" id="3.10.20.600">
    <property type="match status" value="1"/>
</dbReference>
<dbReference type="Pfam" id="PF13187">
    <property type="entry name" value="Fer4_9"/>
    <property type="match status" value="1"/>
</dbReference>
<dbReference type="Gene3D" id="1.20.1440.230">
    <property type="entry name" value="NADH-ubiquinone oxidoreductase 51kDa subunit, iron-sulphur binding domain"/>
    <property type="match status" value="1"/>
</dbReference>
<keyword evidence="2" id="KW-0004">4Fe-4S</keyword>
<dbReference type="SMART" id="SM00928">
    <property type="entry name" value="NADH_4Fe-4S"/>
    <property type="match status" value="1"/>
</dbReference>
<accession>X0RGJ0</accession>
<name>X0RGJ0_9ZZZZ</name>
<dbReference type="SUPFAM" id="SSF54862">
    <property type="entry name" value="4Fe-4S ferredoxins"/>
    <property type="match status" value="1"/>
</dbReference>
<comment type="similarity">
    <text evidence="1">Belongs to the complex I 51 kDa subunit family.</text>
</comment>
<dbReference type="FunFam" id="1.20.1440.230:FF:000001">
    <property type="entry name" value="Mitochondrial NADH dehydrogenase flavoprotein 1"/>
    <property type="match status" value="1"/>
</dbReference>
<dbReference type="PROSITE" id="PS51379">
    <property type="entry name" value="4FE4S_FER_2"/>
    <property type="match status" value="2"/>
</dbReference>
<feature type="domain" description="4Fe-4S ferredoxin-type" evidence="6">
    <location>
        <begin position="308"/>
        <end position="338"/>
    </location>
</feature>
<feature type="domain" description="4Fe-4S ferredoxin-type" evidence="6">
    <location>
        <begin position="339"/>
        <end position="371"/>
    </location>
</feature>
<dbReference type="InterPro" id="IPR037207">
    <property type="entry name" value="Nuop51_4Fe4S-bd_sf"/>
</dbReference>
<evidence type="ECO:0000256" key="5">
    <source>
        <dbReference type="ARBA" id="ARBA00023014"/>
    </source>
</evidence>
<dbReference type="InterPro" id="IPR017900">
    <property type="entry name" value="4Fe4S_Fe_S_CS"/>
</dbReference>
<evidence type="ECO:0000256" key="3">
    <source>
        <dbReference type="ARBA" id="ARBA00022723"/>
    </source>
</evidence>
<evidence type="ECO:0000256" key="2">
    <source>
        <dbReference type="ARBA" id="ARBA00022485"/>
    </source>
</evidence>
<evidence type="ECO:0000313" key="7">
    <source>
        <dbReference type="EMBL" id="GAF67893.1"/>
    </source>
</evidence>
<evidence type="ECO:0000256" key="1">
    <source>
        <dbReference type="ARBA" id="ARBA00007523"/>
    </source>
</evidence>
<dbReference type="Pfam" id="PF01512">
    <property type="entry name" value="Complex1_51K"/>
    <property type="match status" value="1"/>
</dbReference>
<dbReference type="PANTHER" id="PTHR43578:SF3">
    <property type="entry name" value="NADH-QUINONE OXIDOREDUCTASE SUBUNIT F"/>
    <property type="match status" value="1"/>
</dbReference>
<dbReference type="PANTHER" id="PTHR43578">
    <property type="entry name" value="NADH-QUINONE OXIDOREDUCTASE SUBUNIT F"/>
    <property type="match status" value="1"/>
</dbReference>
<protein>
    <recommendedName>
        <fullName evidence="6">4Fe-4S ferredoxin-type domain-containing protein</fullName>
    </recommendedName>
</protein>
<dbReference type="AlphaFoldDB" id="X0RGJ0"/>
<organism evidence="7">
    <name type="scientific">marine sediment metagenome</name>
    <dbReference type="NCBI Taxonomy" id="412755"/>
    <lineage>
        <taxon>unclassified sequences</taxon>
        <taxon>metagenomes</taxon>
        <taxon>ecological metagenomes</taxon>
    </lineage>
</organism>
<dbReference type="Gene3D" id="3.30.70.20">
    <property type="match status" value="1"/>
</dbReference>
<gene>
    <name evidence="7" type="ORF">S01H1_09844</name>
</gene>
<dbReference type="GO" id="GO:0046872">
    <property type="term" value="F:metal ion binding"/>
    <property type="evidence" value="ECO:0007669"/>
    <property type="project" value="UniProtKB-KW"/>
</dbReference>
<dbReference type="EMBL" id="BARS01005028">
    <property type="protein sequence ID" value="GAF67893.1"/>
    <property type="molecule type" value="Genomic_DNA"/>
</dbReference>
<proteinExistence type="inferred from homology"/>
<dbReference type="Gene3D" id="3.40.50.11540">
    <property type="entry name" value="NADH-ubiquinone oxidoreductase 51kDa subunit"/>
    <property type="match status" value="1"/>
</dbReference>
<feature type="non-terminal residue" evidence="7">
    <location>
        <position position="1"/>
    </location>
</feature>